<comment type="caution">
    <text evidence="1">The sequence shown here is derived from an EMBL/GenBank/DDBJ whole genome shotgun (WGS) entry which is preliminary data.</text>
</comment>
<dbReference type="AlphaFoldDB" id="A0A1B8AGX4"/>
<evidence type="ECO:0000313" key="1">
    <source>
        <dbReference type="EMBL" id="OBS19739.1"/>
    </source>
</evidence>
<dbReference type="OMA" id="INDASWE"/>
<dbReference type="OrthoDB" id="4678058at2759"/>
<organism evidence="1 2">
    <name type="scientific">Fusarium poae</name>
    <dbReference type="NCBI Taxonomy" id="36050"/>
    <lineage>
        <taxon>Eukaryota</taxon>
        <taxon>Fungi</taxon>
        <taxon>Dikarya</taxon>
        <taxon>Ascomycota</taxon>
        <taxon>Pezizomycotina</taxon>
        <taxon>Sordariomycetes</taxon>
        <taxon>Hypocreomycetidae</taxon>
        <taxon>Hypocreales</taxon>
        <taxon>Nectriaceae</taxon>
        <taxon>Fusarium</taxon>
    </lineage>
</organism>
<accession>A0A1B8AGX4</accession>
<protein>
    <submittedName>
        <fullName evidence="1">Uncharacterized protein</fullName>
    </submittedName>
</protein>
<sequence length="118" mass="13520">MSEIWKIVGDSRVTNVDFEPPNNWINNYDEMGGEDVWEQGGLIPTEASSRGLEGIVKPLFSIQQDSAEQVSLFELDNNYYIFNMDQNFLYQIKGPTDLQDIIRVINDASWEDLMSVPI</sequence>
<dbReference type="Proteomes" id="UP000091967">
    <property type="component" value="Unassembled WGS sequence"/>
</dbReference>
<name>A0A1B8AGX4_FUSPO</name>
<keyword evidence="2" id="KW-1185">Reference proteome</keyword>
<evidence type="ECO:0000313" key="2">
    <source>
        <dbReference type="Proteomes" id="UP000091967"/>
    </source>
</evidence>
<gene>
    <name evidence="1" type="ORF">FPOA_11463</name>
</gene>
<reference evidence="1 2" key="1">
    <citation type="submission" date="2016-06" db="EMBL/GenBank/DDBJ databases">
        <title>Living apart together: crosstalk between the core and supernumerary genomes in a fungal plant pathogen.</title>
        <authorList>
            <person name="Vanheule A."/>
            <person name="Audenaert K."/>
            <person name="Warris S."/>
            <person name="Van De Geest H."/>
            <person name="Schijlen E."/>
            <person name="Hofte M."/>
            <person name="De Saeger S."/>
            <person name="Haesaert G."/>
            <person name="Waalwijk C."/>
            <person name="Van Der Lee T."/>
        </authorList>
    </citation>
    <scope>NUCLEOTIDE SEQUENCE [LARGE SCALE GENOMIC DNA]</scope>
    <source>
        <strain evidence="1 2">2516</strain>
    </source>
</reference>
<dbReference type="EMBL" id="LYXU01000004">
    <property type="protein sequence ID" value="OBS19739.1"/>
    <property type="molecule type" value="Genomic_DNA"/>
</dbReference>
<proteinExistence type="predicted"/>